<dbReference type="AlphaFoldDB" id="X0TC22"/>
<protein>
    <submittedName>
        <fullName evidence="1">Uncharacterized protein</fullName>
    </submittedName>
</protein>
<accession>X0TC22</accession>
<comment type="caution">
    <text evidence="1">The sequence shown here is derived from an EMBL/GenBank/DDBJ whole genome shotgun (WGS) entry which is preliminary data.</text>
</comment>
<gene>
    <name evidence="1" type="ORF">S01H1_02431</name>
</gene>
<sequence length="81" mass="8951">MIPAGNTIDEGRAFARLLSQNNPGMYVTLFTCFGLFAQVDKRLHVCAPTDSYGDSYWLNGVEKPFTSSQRIADQNSTPTMS</sequence>
<name>X0TC22_9ZZZZ</name>
<organism evidence="1">
    <name type="scientific">marine sediment metagenome</name>
    <dbReference type="NCBI Taxonomy" id="412755"/>
    <lineage>
        <taxon>unclassified sequences</taxon>
        <taxon>metagenomes</taxon>
        <taxon>ecological metagenomes</taxon>
    </lineage>
</organism>
<dbReference type="EMBL" id="BARS01001167">
    <property type="protein sequence ID" value="GAF85737.1"/>
    <property type="molecule type" value="Genomic_DNA"/>
</dbReference>
<reference evidence="1" key="1">
    <citation type="journal article" date="2014" name="Front. Microbiol.">
        <title>High frequency of phylogenetically diverse reductive dehalogenase-homologous genes in deep subseafloor sedimentary metagenomes.</title>
        <authorList>
            <person name="Kawai M."/>
            <person name="Futagami T."/>
            <person name="Toyoda A."/>
            <person name="Takaki Y."/>
            <person name="Nishi S."/>
            <person name="Hori S."/>
            <person name="Arai W."/>
            <person name="Tsubouchi T."/>
            <person name="Morono Y."/>
            <person name="Uchiyama I."/>
            <person name="Ito T."/>
            <person name="Fujiyama A."/>
            <person name="Inagaki F."/>
            <person name="Takami H."/>
        </authorList>
    </citation>
    <scope>NUCLEOTIDE SEQUENCE</scope>
    <source>
        <strain evidence="1">Expedition CK06-06</strain>
    </source>
</reference>
<proteinExistence type="predicted"/>
<evidence type="ECO:0000313" key="1">
    <source>
        <dbReference type="EMBL" id="GAF85737.1"/>
    </source>
</evidence>